<dbReference type="AlphaFoldDB" id="R0J800"/>
<name>R0J800_ANAPL</name>
<sequence length="323" mass="36491">MKPIEESTGVFLKLKTLFISYNSCSEYNTKDQAPDFALVVYIQDVQNTDDSDLIYISPDDIPASGTARLGSARLRVISPRPLGAPAPPAAGEQALSDCSSEIKTLSIASAHRNAGTRQDHSGLVKLSAPAGQWRSSLRHLGPKKIFTRSESIFPRPVSAQYGRTERRSCYSFFTVLCVRLSTKYLPYFIYETQENRISLSQRKSTARLFHAQKCQCEMYCLFNGSALWTKSSFQVIGRAFYFWIRPLVYIHIHVDSKFQQKCKMDSCKHEYLKSWQRHLAELVCQGPMTERVVGIAGSAGRGLLERHARKIRPKKPRQTAGKE</sequence>
<evidence type="ECO:0000313" key="1">
    <source>
        <dbReference type="EMBL" id="EOA93285.1"/>
    </source>
</evidence>
<dbReference type="Proteomes" id="UP000296049">
    <property type="component" value="Unassembled WGS sequence"/>
</dbReference>
<reference evidence="2" key="1">
    <citation type="journal article" date="2013" name="Nat. Genet.">
        <title>The duck genome and transcriptome provide insight into an avian influenza virus reservoir species.</title>
        <authorList>
            <person name="Huang Y."/>
            <person name="Li Y."/>
            <person name="Burt D.W."/>
            <person name="Chen H."/>
            <person name="Zhang Y."/>
            <person name="Qian W."/>
            <person name="Kim H."/>
            <person name="Gan S."/>
            <person name="Zhao Y."/>
            <person name="Li J."/>
            <person name="Yi K."/>
            <person name="Feng H."/>
            <person name="Zhu P."/>
            <person name="Li B."/>
            <person name="Liu Q."/>
            <person name="Fairley S."/>
            <person name="Magor K.E."/>
            <person name="Du Z."/>
            <person name="Hu X."/>
            <person name="Goodman L."/>
            <person name="Tafer H."/>
            <person name="Vignal A."/>
            <person name="Lee T."/>
            <person name="Kim K.W."/>
            <person name="Sheng Z."/>
            <person name="An Y."/>
            <person name="Searle S."/>
            <person name="Herrero J."/>
            <person name="Groenen M.A."/>
            <person name="Crooijmans R.P."/>
            <person name="Faraut T."/>
            <person name="Cai Q."/>
            <person name="Webster R.G."/>
            <person name="Aldridge J.R."/>
            <person name="Warren W.C."/>
            <person name="Bartschat S."/>
            <person name="Kehr S."/>
            <person name="Marz M."/>
            <person name="Stadler P.F."/>
            <person name="Smith J."/>
            <person name="Kraus R.H."/>
            <person name="Zhao Y."/>
            <person name="Ren L."/>
            <person name="Fei J."/>
            <person name="Morisson M."/>
            <person name="Kaiser P."/>
            <person name="Griffin D.K."/>
            <person name="Rao M."/>
            <person name="Pitel F."/>
            <person name="Wang J."/>
            <person name="Li N."/>
        </authorList>
    </citation>
    <scope>NUCLEOTIDE SEQUENCE [LARGE SCALE GENOMIC DNA]</scope>
</reference>
<gene>
    <name evidence="1" type="ORF">Anapl_17423</name>
</gene>
<organism evidence="1 2">
    <name type="scientific">Anas platyrhynchos</name>
    <name type="common">Mallard</name>
    <name type="synonym">Anas boschas</name>
    <dbReference type="NCBI Taxonomy" id="8839"/>
    <lineage>
        <taxon>Eukaryota</taxon>
        <taxon>Metazoa</taxon>
        <taxon>Chordata</taxon>
        <taxon>Craniata</taxon>
        <taxon>Vertebrata</taxon>
        <taxon>Euteleostomi</taxon>
        <taxon>Archelosauria</taxon>
        <taxon>Archosauria</taxon>
        <taxon>Dinosauria</taxon>
        <taxon>Saurischia</taxon>
        <taxon>Theropoda</taxon>
        <taxon>Coelurosauria</taxon>
        <taxon>Aves</taxon>
        <taxon>Neognathae</taxon>
        <taxon>Galloanserae</taxon>
        <taxon>Anseriformes</taxon>
        <taxon>Anatidae</taxon>
        <taxon>Anatinae</taxon>
        <taxon>Anas</taxon>
    </lineage>
</organism>
<proteinExistence type="predicted"/>
<accession>R0J800</accession>
<keyword evidence="2" id="KW-1185">Reference proteome</keyword>
<protein>
    <submittedName>
        <fullName evidence="1">Uncharacterized protein</fullName>
    </submittedName>
</protein>
<dbReference type="EMBL" id="KB747079">
    <property type="protein sequence ID" value="EOA93285.1"/>
    <property type="molecule type" value="Genomic_DNA"/>
</dbReference>
<evidence type="ECO:0000313" key="2">
    <source>
        <dbReference type="Proteomes" id="UP000296049"/>
    </source>
</evidence>